<proteinExistence type="predicted"/>
<comment type="caution">
    <text evidence="2">The sequence shown here is derived from an EMBL/GenBank/DDBJ whole genome shotgun (WGS) entry which is preliminary data.</text>
</comment>
<reference evidence="2" key="1">
    <citation type="journal article" date="2014" name="Front. Microbiol.">
        <title>High frequency of phylogenetically diverse reductive dehalogenase-homologous genes in deep subseafloor sedimentary metagenomes.</title>
        <authorList>
            <person name="Kawai M."/>
            <person name="Futagami T."/>
            <person name="Toyoda A."/>
            <person name="Takaki Y."/>
            <person name="Nishi S."/>
            <person name="Hori S."/>
            <person name="Arai W."/>
            <person name="Tsubouchi T."/>
            <person name="Morono Y."/>
            <person name="Uchiyama I."/>
            <person name="Ito T."/>
            <person name="Fujiyama A."/>
            <person name="Inagaki F."/>
            <person name="Takami H."/>
        </authorList>
    </citation>
    <scope>NUCLEOTIDE SEQUENCE</scope>
    <source>
        <strain evidence="2">Expedition CK06-06</strain>
    </source>
</reference>
<dbReference type="EMBL" id="BART01007516">
    <property type="protein sequence ID" value="GAG59067.1"/>
    <property type="molecule type" value="Genomic_DNA"/>
</dbReference>
<dbReference type="AlphaFoldDB" id="X0ZLW6"/>
<sequence length="123" mass="13629">MLVLNWLGINGSILSLLVTIILVIITGVYVYFTKRILDSSIRQLNLLPNPVIGIRIEHMTVGKVFGPSRRNFSIGLSLTNVSNAPAIEVLIDAELTLQYSNIKGEKVIPVRFEPNSVPFIRQG</sequence>
<organism evidence="2">
    <name type="scientific">marine sediment metagenome</name>
    <dbReference type="NCBI Taxonomy" id="412755"/>
    <lineage>
        <taxon>unclassified sequences</taxon>
        <taxon>metagenomes</taxon>
        <taxon>ecological metagenomes</taxon>
    </lineage>
</organism>
<evidence type="ECO:0000313" key="2">
    <source>
        <dbReference type="EMBL" id="GAG59067.1"/>
    </source>
</evidence>
<keyword evidence="1" id="KW-0472">Membrane</keyword>
<feature type="transmembrane region" description="Helical" evidence="1">
    <location>
        <begin position="12"/>
        <end position="32"/>
    </location>
</feature>
<keyword evidence="1" id="KW-1133">Transmembrane helix</keyword>
<gene>
    <name evidence="2" type="ORF">S01H4_17093</name>
</gene>
<evidence type="ECO:0000256" key="1">
    <source>
        <dbReference type="SAM" id="Phobius"/>
    </source>
</evidence>
<protein>
    <submittedName>
        <fullName evidence="2">Uncharacterized protein</fullName>
    </submittedName>
</protein>
<keyword evidence="1" id="KW-0812">Transmembrane</keyword>
<accession>X0ZLW6</accession>
<name>X0ZLW6_9ZZZZ</name>